<reference evidence="3 4" key="1">
    <citation type="submission" date="2017-04" db="EMBL/GenBank/DDBJ databases">
        <authorList>
            <person name="Varghese N."/>
            <person name="Submissions S."/>
        </authorList>
    </citation>
    <scope>NUCLEOTIDE SEQUENCE [LARGE SCALE GENOMIC DNA]</scope>
    <source>
        <strain evidence="3 4">VKM Ac-1784</strain>
    </source>
</reference>
<evidence type="ECO:0000256" key="2">
    <source>
        <dbReference type="SAM" id="SignalP"/>
    </source>
</evidence>
<keyword evidence="1" id="KW-1133">Transmembrane helix</keyword>
<dbReference type="RefSeq" id="WP_086475402.1">
    <property type="nucleotide sequence ID" value="NZ_FXWJ01000007.1"/>
</dbReference>
<evidence type="ECO:0000313" key="3">
    <source>
        <dbReference type="EMBL" id="SMQ75549.1"/>
    </source>
</evidence>
<protein>
    <submittedName>
        <fullName evidence="3">Antimicrobial peptide, SdpC family</fullName>
    </submittedName>
</protein>
<feature type="signal peptide" evidence="2">
    <location>
        <begin position="1"/>
        <end position="27"/>
    </location>
</feature>
<keyword evidence="4" id="KW-1185">Reference proteome</keyword>
<dbReference type="InterPro" id="IPR023888">
    <property type="entry name" value="SdpC-like"/>
</dbReference>
<sequence length="208" mass="21350">MKNAGKLLVASITAGALVLAGTSAASASAVRQDPTHLVSADVTANDYSDREVIEFLAFGSGSIDADHPGLIVALGYDELAAEAPPAELVDDIVAGVTEVNPEFHDQVTERLQSGDPVAVEAALTTYNDSMVEYVKSSDDWAVGSDEDGTATAYCLVFPLALAVALVVAVVSTRIVAYVGPSTPSATLASDDRLTRQEAAAAIASVITP</sequence>
<feature type="transmembrane region" description="Helical" evidence="1">
    <location>
        <begin position="150"/>
        <end position="170"/>
    </location>
</feature>
<organism evidence="3 4">
    <name type="scientific">Plantibacter elymi</name>
    <name type="common">nom. nud.</name>
    <dbReference type="NCBI Taxonomy" id="199708"/>
    <lineage>
        <taxon>Bacteria</taxon>
        <taxon>Bacillati</taxon>
        <taxon>Actinomycetota</taxon>
        <taxon>Actinomycetes</taxon>
        <taxon>Micrococcales</taxon>
        <taxon>Microbacteriaceae</taxon>
        <taxon>Plantibacter</taxon>
    </lineage>
</organism>
<accession>A0ABY1RIZ5</accession>
<dbReference type="Pfam" id="PF26137">
    <property type="entry name" value="Toxin_SdpC"/>
    <property type="match status" value="1"/>
</dbReference>
<keyword evidence="1" id="KW-0812">Transmembrane</keyword>
<proteinExistence type="predicted"/>
<evidence type="ECO:0000256" key="1">
    <source>
        <dbReference type="SAM" id="Phobius"/>
    </source>
</evidence>
<keyword evidence="2" id="KW-0732">Signal</keyword>
<keyword evidence="1" id="KW-0472">Membrane</keyword>
<dbReference type="EMBL" id="FXWJ01000007">
    <property type="protein sequence ID" value="SMQ75549.1"/>
    <property type="molecule type" value="Genomic_DNA"/>
</dbReference>
<dbReference type="Proteomes" id="UP000194464">
    <property type="component" value="Unassembled WGS sequence"/>
</dbReference>
<comment type="caution">
    <text evidence="3">The sequence shown here is derived from an EMBL/GenBank/DDBJ whole genome shotgun (WGS) entry which is preliminary data.</text>
</comment>
<evidence type="ECO:0000313" key="4">
    <source>
        <dbReference type="Proteomes" id="UP000194464"/>
    </source>
</evidence>
<name>A0ABY1RIZ5_9MICO</name>
<feature type="chain" id="PRO_5045109606" evidence="2">
    <location>
        <begin position="28"/>
        <end position="208"/>
    </location>
</feature>
<gene>
    <name evidence="3" type="ORF">SAMN06295909_3872</name>
</gene>